<dbReference type="PANTHER" id="PTHR13691">
    <property type="entry name" value="RIBOSOMAL PROTEIN L2"/>
    <property type="match status" value="1"/>
</dbReference>
<evidence type="ECO:0000256" key="6">
    <source>
        <dbReference type="SAM" id="MobiDB-lite"/>
    </source>
</evidence>
<dbReference type="Gene3D" id="2.30.30.30">
    <property type="match status" value="1"/>
</dbReference>
<dbReference type="InterPro" id="IPR005880">
    <property type="entry name" value="Ribosomal_uL2_bac/org-type"/>
</dbReference>
<gene>
    <name evidence="5" type="primary">rplB</name>
    <name evidence="9" type="ORF">ENV67_07810</name>
</gene>
<dbReference type="InterPro" id="IPR012340">
    <property type="entry name" value="NA-bd_OB-fold"/>
</dbReference>
<evidence type="ECO:0000256" key="2">
    <source>
        <dbReference type="ARBA" id="ARBA00022980"/>
    </source>
</evidence>
<dbReference type="GO" id="GO:0002181">
    <property type="term" value="P:cytoplasmic translation"/>
    <property type="evidence" value="ECO:0007669"/>
    <property type="project" value="TreeGrafter"/>
</dbReference>
<comment type="subunit">
    <text evidence="5">Part of the 50S ribosomal subunit. Forms a bridge to the 30S subunit in the 70S ribosome.</text>
</comment>
<dbReference type="InterPro" id="IPR002171">
    <property type="entry name" value="Ribosomal_uL2"/>
</dbReference>
<accession>A0A7C4YI45</accession>
<evidence type="ECO:0000259" key="7">
    <source>
        <dbReference type="SMART" id="SM01382"/>
    </source>
</evidence>
<feature type="domain" description="Large ribosomal subunit protein uL2 RNA-binding" evidence="8">
    <location>
        <begin position="42"/>
        <end position="118"/>
    </location>
</feature>
<dbReference type="SUPFAM" id="SSF50104">
    <property type="entry name" value="Translation proteins SH3-like domain"/>
    <property type="match status" value="1"/>
</dbReference>
<dbReference type="InterPro" id="IPR022669">
    <property type="entry name" value="Ribosomal_uL2_C"/>
</dbReference>
<dbReference type="HAMAP" id="MF_01320_B">
    <property type="entry name" value="Ribosomal_uL2_B"/>
    <property type="match status" value="1"/>
</dbReference>
<keyword evidence="3 5" id="KW-0687">Ribonucleoprotein</keyword>
<dbReference type="GO" id="GO:0003735">
    <property type="term" value="F:structural constituent of ribosome"/>
    <property type="evidence" value="ECO:0007669"/>
    <property type="project" value="InterPro"/>
</dbReference>
<dbReference type="FunFam" id="4.10.950.10:FF:000001">
    <property type="entry name" value="50S ribosomal protein L2"/>
    <property type="match status" value="1"/>
</dbReference>
<dbReference type="InterPro" id="IPR014726">
    <property type="entry name" value="Ribosomal_uL2_dom3"/>
</dbReference>
<comment type="caution">
    <text evidence="9">The sequence shown here is derived from an EMBL/GenBank/DDBJ whole genome shotgun (WGS) entry which is preliminary data.</text>
</comment>
<evidence type="ECO:0000256" key="5">
    <source>
        <dbReference type="HAMAP-Rule" id="MF_01320"/>
    </source>
</evidence>
<dbReference type="FunFam" id="2.30.30.30:FF:000001">
    <property type="entry name" value="50S ribosomal protein L2"/>
    <property type="match status" value="1"/>
</dbReference>
<comment type="function">
    <text evidence="5">One of the primary rRNA binding proteins. Required for association of the 30S and 50S subunits to form the 70S ribosome, for tRNA binding and peptide bond formation. It has been suggested to have peptidyltransferase activity; this is somewhat controversial. Makes several contacts with the 16S rRNA in the 70S ribosome.</text>
</comment>
<dbReference type="GO" id="GO:0016740">
    <property type="term" value="F:transferase activity"/>
    <property type="evidence" value="ECO:0007669"/>
    <property type="project" value="InterPro"/>
</dbReference>
<feature type="region of interest" description="Disordered" evidence="6">
    <location>
        <begin position="227"/>
        <end position="265"/>
    </location>
</feature>
<evidence type="ECO:0000256" key="4">
    <source>
        <dbReference type="ARBA" id="ARBA00035242"/>
    </source>
</evidence>
<dbReference type="GO" id="GO:0015934">
    <property type="term" value="C:large ribosomal subunit"/>
    <property type="evidence" value="ECO:0007669"/>
    <property type="project" value="InterPro"/>
</dbReference>
<evidence type="ECO:0000313" key="9">
    <source>
        <dbReference type="EMBL" id="HGW92427.1"/>
    </source>
</evidence>
<protein>
    <recommendedName>
        <fullName evidence="4 5">Large ribosomal subunit protein uL2</fullName>
    </recommendedName>
</protein>
<keyword evidence="5" id="KW-0699">rRNA-binding</keyword>
<feature type="domain" description="Large ribosomal subunit protein uL2 C-terminal" evidence="7">
    <location>
        <begin position="124"/>
        <end position="252"/>
    </location>
</feature>
<dbReference type="SUPFAM" id="SSF50249">
    <property type="entry name" value="Nucleic acid-binding proteins"/>
    <property type="match status" value="1"/>
</dbReference>
<dbReference type="Pfam" id="PF00181">
    <property type="entry name" value="Ribosomal_L2_N"/>
    <property type="match status" value="1"/>
</dbReference>
<dbReference type="InterPro" id="IPR022666">
    <property type="entry name" value="Ribosomal_uL2_RNA-bd_dom"/>
</dbReference>
<dbReference type="AlphaFoldDB" id="A0A7C4YI45"/>
<reference evidence="9" key="1">
    <citation type="journal article" date="2020" name="mSystems">
        <title>Genome- and Community-Level Interaction Insights into Carbon Utilization and Element Cycling Functions of Hydrothermarchaeota in Hydrothermal Sediment.</title>
        <authorList>
            <person name="Zhou Z."/>
            <person name="Liu Y."/>
            <person name="Xu W."/>
            <person name="Pan J."/>
            <person name="Luo Z.H."/>
            <person name="Li M."/>
        </authorList>
    </citation>
    <scope>NUCLEOTIDE SEQUENCE [LARGE SCALE GENOMIC DNA]</scope>
    <source>
        <strain evidence="9">SpSt-780</strain>
    </source>
</reference>
<keyword evidence="2 5" id="KW-0689">Ribosomal protein</keyword>
<evidence type="ECO:0000256" key="1">
    <source>
        <dbReference type="ARBA" id="ARBA00005636"/>
    </source>
</evidence>
<dbReference type="Pfam" id="PF03947">
    <property type="entry name" value="Ribosomal_L2_C"/>
    <property type="match status" value="1"/>
</dbReference>
<feature type="compositionally biased region" description="Basic and acidic residues" evidence="6">
    <location>
        <begin position="228"/>
        <end position="239"/>
    </location>
</feature>
<dbReference type="InterPro" id="IPR014722">
    <property type="entry name" value="Rib_uL2_dom2"/>
</dbReference>
<dbReference type="NCBIfam" id="TIGR01171">
    <property type="entry name" value="rplB_bact"/>
    <property type="match status" value="1"/>
</dbReference>
<dbReference type="SMART" id="SM01383">
    <property type="entry name" value="Ribosomal_L2"/>
    <property type="match status" value="1"/>
</dbReference>
<dbReference type="EMBL" id="DTHG01000095">
    <property type="protein sequence ID" value="HGW92427.1"/>
    <property type="molecule type" value="Genomic_DNA"/>
</dbReference>
<dbReference type="PIRSF" id="PIRSF002158">
    <property type="entry name" value="Ribosomal_L2"/>
    <property type="match status" value="1"/>
</dbReference>
<dbReference type="InterPro" id="IPR008991">
    <property type="entry name" value="Translation_prot_SH3-like_sf"/>
</dbReference>
<keyword evidence="5" id="KW-0694">RNA-binding</keyword>
<evidence type="ECO:0000256" key="3">
    <source>
        <dbReference type="ARBA" id="ARBA00023274"/>
    </source>
</evidence>
<dbReference type="PANTHER" id="PTHR13691:SF5">
    <property type="entry name" value="LARGE RIBOSOMAL SUBUNIT PROTEIN UL2M"/>
    <property type="match status" value="1"/>
</dbReference>
<dbReference type="Gene3D" id="4.10.950.10">
    <property type="entry name" value="Ribosomal protein L2, domain 3"/>
    <property type="match status" value="1"/>
</dbReference>
<proteinExistence type="inferred from homology"/>
<evidence type="ECO:0000259" key="8">
    <source>
        <dbReference type="SMART" id="SM01383"/>
    </source>
</evidence>
<dbReference type="FunFam" id="2.40.50.140:FF:000003">
    <property type="entry name" value="50S ribosomal protein L2"/>
    <property type="match status" value="1"/>
</dbReference>
<sequence length="274" mass="30315">MGIKEYKPITPSLRWKKTADYSEITTSEPVRALTIAKKRISGRNNTGRVTVRFRGGGNKRRYRIIDFKRDKLGIEGRITTIEYDPNRSCRIALVTYADGERRYILAPNGISVGDKIISGEDVPIKIGNALPIKNIPLGTEIHNIEIKPGEGGKLVRSAGLSAQILAKEGDYAHIRLPSGEVRLINVNCYATIGTVGNIEKSSIVLGKAGTKRHLGRRSRSRAIAMNPVDHKMGGGEGRSKSNKHPCSPTGVLAKGYKTRKKKKYSNKFIVKRRR</sequence>
<dbReference type="SMART" id="SM01382">
    <property type="entry name" value="Ribosomal_L2_C"/>
    <property type="match status" value="1"/>
</dbReference>
<organism evidence="9">
    <name type="scientific">candidate division WOR-3 bacterium</name>
    <dbReference type="NCBI Taxonomy" id="2052148"/>
    <lineage>
        <taxon>Bacteria</taxon>
        <taxon>Bacteria division WOR-3</taxon>
    </lineage>
</organism>
<feature type="compositionally biased region" description="Basic residues" evidence="6">
    <location>
        <begin position="256"/>
        <end position="265"/>
    </location>
</feature>
<comment type="similarity">
    <text evidence="1 5">Belongs to the universal ribosomal protein uL2 family.</text>
</comment>
<dbReference type="GO" id="GO:0019843">
    <property type="term" value="F:rRNA binding"/>
    <property type="evidence" value="ECO:0007669"/>
    <property type="project" value="UniProtKB-UniRule"/>
</dbReference>
<dbReference type="Gene3D" id="2.40.50.140">
    <property type="entry name" value="Nucleic acid-binding proteins"/>
    <property type="match status" value="1"/>
</dbReference>
<name>A0A7C4YI45_UNCW3</name>